<dbReference type="Pfam" id="PF19886">
    <property type="entry name" value="DUF6359"/>
    <property type="match status" value="1"/>
</dbReference>
<dbReference type="InterPro" id="IPR044925">
    <property type="entry name" value="His-Me_finger_sf"/>
</dbReference>
<protein>
    <submittedName>
        <fullName evidence="6">Ribonuclease</fullName>
    </submittedName>
</protein>
<evidence type="ECO:0000256" key="3">
    <source>
        <dbReference type="SAM" id="MobiDB-lite"/>
    </source>
</evidence>
<feature type="chain" id="PRO_5039713082" evidence="4">
    <location>
        <begin position="26"/>
        <end position="394"/>
    </location>
</feature>
<organism evidence="6 7">
    <name type="scientific">Paenibacillus swuensis</name>
    <dbReference type="NCBI Taxonomy" id="1178515"/>
    <lineage>
        <taxon>Bacteria</taxon>
        <taxon>Bacillati</taxon>
        <taxon>Bacillota</taxon>
        <taxon>Bacilli</taxon>
        <taxon>Bacillales</taxon>
        <taxon>Paenibacillaceae</taxon>
        <taxon>Paenibacillus</taxon>
    </lineage>
</organism>
<dbReference type="SUPFAM" id="SSF54060">
    <property type="entry name" value="His-Me finger endonucleases"/>
    <property type="match status" value="1"/>
</dbReference>
<dbReference type="GO" id="GO:0016787">
    <property type="term" value="F:hydrolase activity"/>
    <property type="evidence" value="ECO:0007669"/>
    <property type="project" value="UniProtKB-KW"/>
</dbReference>
<name>A0A172TFZ6_9BACL</name>
<reference evidence="6 7" key="1">
    <citation type="submission" date="2015-01" db="EMBL/GenBank/DDBJ databases">
        <title>Paenibacillus swuensis/DY6/whole genome sequencing.</title>
        <authorList>
            <person name="Kim M.K."/>
            <person name="Srinivasan S."/>
            <person name="Lee J.-J."/>
        </authorList>
    </citation>
    <scope>NUCLEOTIDE SEQUENCE [LARGE SCALE GENOMIC DNA]</scope>
    <source>
        <strain evidence="6 7">DY6</strain>
    </source>
</reference>
<sequence length="394" mass="43492">MTMRKRSTLLAAIFSLLFSVFFTNATFAVTGNGTWESPLSVTQAMDLQNNSIQTVQGYIVGQPTAASTVITSNYPNDYALAIAESPGETQTSNMLYVQIPSNYRATFGLQSNPSLKGTQIKVTGQLTAYFTHEGSKNVTRMETATHGEPGEEPGGGTGTGTTSPYDSTYYNSALNKTGAALKSALHNIIDDHRKLSYDAVWDALRYTDEDPNNRNNVILLYTGRSQSKLTNGGGVNDWNREHVWAKSHGNFGTAIGPGTDLHHLRPTDVSVNSARGNLDFDWGGSPHVEATLCKYDSDSWEPRDAVKGDVARMILYMAVRYEGDSGELNLEVNNNNNSGTSAPYHGKLSTLLEWNRLDPVDSFEMKRNDTIYTKYQNNRNPFIDHPEWADLIYN</sequence>
<dbReference type="InterPro" id="IPR007346">
    <property type="entry name" value="Endonuclease-I"/>
</dbReference>
<dbReference type="AlphaFoldDB" id="A0A172TFZ6"/>
<gene>
    <name evidence="6" type="ORF">SY83_06295</name>
</gene>
<keyword evidence="1" id="KW-0540">Nuclease</keyword>
<evidence type="ECO:0000256" key="4">
    <source>
        <dbReference type="SAM" id="SignalP"/>
    </source>
</evidence>
<feature type="domain" description="Endonuclease YhcR N-terminal" evidence="5">
    <location>
        <begin position="39"/>
        <end position="142"/>
    </location>
</feature>
<dbReference type="PANTHER" id="PTHR33607">
    <property type="entry name" value="ENDONUCLEASE-1"/>
    <property type="match status" value="1"/>
</dbReference>
<dbReference type="EMBL" id="CP011388">
    <property type="protein sequence ID" value="ANE45961.1"/>
    <property type="molecule type" value="Genomic_DNA"/>
</dbReference>
<evidence type="ECO:0000313" key="7">
    <source>
        <dbReference type="Proteomes" id="UP000076927"/>
    </source>
</evidence>
<feature type="region of interest" description="Disordered" evidence="3">
    <location>
        <begin position="142"/>
        <end position="164"/>
    </location>
</feature>
<evidence type="ECO:0000259" key="5">
    <source>
        <dbReference type="Pfam" id="PF19886"/>
    </source>
</evidence>
<dbReference type="InterPro" id="IPR045939">
    <property type="entry name" value="YhcR_N"/>
</dbReference>
<dbReference type="GO" id="GO:0004518">
    <property type="term" value="F:nuclease activity"/>
    <property type="evidence" value="ECO:0007669"/>
    <property type="project" value="UniProtKB-KW"/>
</dbReference>
<feature type="signal peptide" evidence="4">
    <location>
        <begin position="1"/>
        <end position="25"/>
    </location>
</feature>
<evidence type="ECO:0000256" key="2">
    <source>
        <dbReference type="ARBA" id="ARBA00022801"/>
    </source>
</evidence>
<proteinExistence type="predicted"/>
<evidence type="ECO:0000313" key="6">
    <source>
        <dbReference type="EMBL" id="ANE45961.1"/>
    </source>
</evidence>
<dbReference type="PANTHER" id="PTHR33607:SF2">
    <property type="entry name" value="ENDONUCLEASE-1"/>
    <property type="match status" value="1"/>
</dbReference>
<dbReference type="RefSeq" id="WP_068605267.1">
    <property type="nucleotide sequence ID" value="NZ_CP011388.1"/>
</dbReference>
<dbReference type="PATRIC" id="fig|1178515.4.peg.1262"/>
<dbReference type="Pfam" id="PF04231">
    <property type="entry name" value="Endonuclease_1"/>
    <property type="match status" value="1"/>
</dbReference>
<keyword evidence="2" id="KW-0378">Hydrolase</keyword>
<accession>A0A172TFZ6</accession>
<dbReference type="OrthoDB" id="9770276at2"/>
<keyword evidence="4" id="KW-0732">Signal</keyword>
<dbReference type="KEGG" id="pswu:SY83_06295"/>
<dbReference type="Proteomes" id="UP000076927">
    <property type="component" value="Chromosome"/>
</dbReference>
<keyword evidence="7" id="KW-1185">Reference proteome</keyword>
<evidence type="ECO:0000256" key="1">
    <source>
        <dbReference type="ARBA" id="ARBA00022722"/>
    </source>
</evidence>
<dbReference type="STRING" id="1178515.SY83_06295"/>